<dbReference type="WBParaSite" id="PSAMB.scaffold7131size8174.g29669.t1">
    <property type="protein sequence ID" value="PSAMB.scaffold7131size8174.g29669.t1"/>
    <property type="gene ID" value="PSAMB.scaffold7131size8174.g29669"/>
</dbReference>
<evidence type="ECO:0000259" key="4">
    <source>
        <dbReference type="PROSITE" id="PS50279"/>
    </source>
</evidence>
<evidence type="ECO:0000313" key="6">
    <source>
        <dbReference type="WBParaSite" id="PSAMB.scaffold7131size8174.g29669.t1"/>
    </source>
</evidence>
<keyword evidence="3" id="KW-1015">Disulfide bond</keyword>
<reference evidence="6" key="1">
    <citation type="submission" date="2022-11" db="UniProtKB">
        <authorList>
            <consortium name="WormBaseParasite"/>
        </authorList>
    </citation>
    <scope>IDENTIFICATION</scope>
</reference>
<organism evidence="5 6">
    <name type="scientific">Plectus sambesii</name>
    <dbReference type="NCBI Taxonomy" id="2011161"/>
    <lineage>
        <taxon>Eukaryota</taxon>
        <taxon>Metazoa</taxon>
        <taxon>Ecdysozoa</taxon>
        <taxon>Nematoda</taxon>
        <taxon>Chromadorea</taxon>
        <taxon>Plectida</taxon>
        <taxon>Plectina</taxon>
        <taxon>Plectoidea</taxon>
        <taxon>Plectidae</taxon>
        <taxon>Plectus</taxon>
    </lineage>
</organism>
<dbReference type="AlphaFoldDB" id="A0A914X9K8"/>
<keyword evidence="5" id="KW-1185">Reference proteome</keyword>
<evidence type="ECO:0000256" key="2">
    <source>
        <dbReference type="ARBA" id="ARBA00022900"/>
    </source>
</evidence>
<name>A0A914X9K8_9BILA</name>
<keyword evidence="2" id="KW-0722">Serine protease inhibitor</keyword>
<evidence type="ECO:0000256" key="3">
    <source>
        <dbReference type="ARBA" id="ARBA00023157"/>
    </source>
</evidence>
<dbReference type="Gene3D" id="4.10.410.10">
    <property type="entry name" value="Pancreatic trypsin inhibitor Kunitz domain"/>
    <property type="match status" value="4"/>
</dbReference>
<dbReference type="CDD" id="cd00109">
    <property type="entry name" value="Kunitz-type"/>
    <property type="match status" value="4"/>
</dbReference>
<dbReference type="FunFam" id="4.10.410.10:FF:000020">
    <property type="entry name" value="Collagen, type VI, alpha 3"/>
    <property type="match status" value="1"/>
</dbReference>
<feature type="domain" description="BPTI/Kunitz inhibitor" evidence="4">
    <location>
        <begin position="341"/>
        <end position="391"/>
    </location>
</feature>
<keyword evidence="1" id="KW-0646">Protease inhibitor</keyword>
<dbReference type="InterPro" id="IPR002223">
    <property type="entry name" value="Kunitz_BPTI"/>
</dbReference>
<sequence>SPKACFTKPCPQYDCVENPCNLVDCQSDWRCIVTSGKAQCVENNIGEELSSCAAIFCAPDTVCQAVNGRGMCVDKTVSDNRTITCSALLEDNNNAPNVAICAGNKQSWRYNRFSSSCEQVTWSGCGKNDNIFATQDECNQRCAGVEPCPQIKPAPPTPGCEYHGSHLNQFLCPEPTLICSVTTGCEAMFCTADSTCQVINGHAQCVSLDAGDSNTVACSGLVEENTCAALPKWRYNRQNSACESITWTGCSSNQNLFNSKEECDQKCSKVPPCPMLKPAPAPAGCEYNGTELNQRLCPVPKLVCNDNANCAAVTCLAGDECKTIDGVARCVKSNDGQLQTCSQLPEMGPCQAFMPRWYYNRQTSNCQRFNYSGCEGNENNFASIEDCEQRCIGVRPCPIIDPMAPPTGCRYEDKRLDEQLLCPVPKLVCDEKAACAAVTCSSDQKCVILTSGPKCVPTSPANCTVNVTVGSTCPANSPRPYYFNAQSGKCEQSIWKECEGENLFATIKLCERQCIEQRPCYPPPVAAPPAGCNYEISNDSEGCPTVFNLRCPNGQAPVS</sequence>
<dbReference type="GO" id="GO:0005615">
    <property type="term" value="C:extracellular space"/>
    <property type="evidence" value="ECO:0007669"/>
    <property type="project" value="TreeGrafter"/>
</dbReference>
<dbReference type="InterPro" id="IPR050098">
    <property type="entry name" value="TFPI/VKTCI-like"/>
</dbReference>
<feature type="domain" description="BPTI/Kunitz inhibitor" evidence="4">
    <location>
        <begin position="463"/>
        <end position="514"/>
    </location>
</feature>
<dbReference type="SMART" id="SM00274">
    <property type="entry name" value="FOLN"/>
    <property type="match status" value="5"/>
</dbReference>
<dbReference type="InterPro" id="IPR036880">
    <property type="entry name" value="Kunitz_BPTI_sf"/>
</dbReference>
<feature type="domain" description="BPTI/Kunitz inhibitor" evidence="4">
    <location>
        <begin position="218"/>
        <end position="267"/>
    </location>
</feature>
<evidence type="ECO:0000256" key="1">
    <source>
        <dbReference type="ARBA" id="ARBA00022690"/>
    </source>
</evidence>
<dbReference type="PRINTS" id="PR00759">
    <property type="entry name" value="BASICPTASE"/>
</dbReference>
<dbReference type="InterPro" id="IPR003645">
    <property type="entry name" value="Fol_N"/>
</dbReference>
<dbReference type="SUPFAM" id="SSF57362">
    <property type="entry name" value="BPTI-like"/>
    <property type="match status" value="4"/>
</dbReference>
<dbReference type="PANTHER" id="PTHR10083:SF374">
    <property type="entry name" value="BPTI_KUNITZ INHIBITOR DOMAIN-CONTAINING PROTEIN"/>
    <property type="match status" value="1"/>
</dbReference>
<dbReference type="Proteomes" id="UP000887566">
    <property type="component" value="Unplaced"/>
</dbReference>
<dbReference type="PROSITE" id="PS00280">
    <property type="entry name" value="BPTI_KUNITZ_1"/>
    <property type="match status" value="1"/>
</dbReference>
<dbReference type="PROSITE" id="PS50279">
    <property type="entry name" value="BPTI_KUNITZ_2"/>
    <property type="match status" value="4"/>
</dbReference>
<evidence type="ECO:0000313" key="5">
    <source>
        <dbReference type="Proteomes" id="UP000887566"/>
    </source>
</evidence>
<accession>A0A914X9K8</accession>
<protein>
    <submittedName>
        <fullName evidence="6">BPTI/Kunitz inhibitor domain-containing protein</fullName>
    </submittedName>
</protein>
<dbReference type="PANTHER" id="PTHR10083">
    <property type="entry name" value="KUNITZ-TYPE PROTEASE INHIBITOR-RELATED"/>
    <property type="match status" value="1"/>
</dbReference>
<dbReference type="SMART" id="SM00131">
    <property type="entry name" value="KU"/>
    <property type="match status" value="4"/>
</dbReference>
<feature type="domain" description="BPTI/Kunitz inhibitor" evidence="4">
    <location>
        <begin position="85"/>
        <end position="142"/>
    </location>
</feature>
<proteinExistence type="predicted"/>
<dbReference type="GO" id="GO:0004867">
    <property type="term" value="F:serine-type endopeptidase inhibitor activity"/>
    <property type="evidence" value="ECO:0007669"/>
    <property type="project" value="UniProtKB-KW"/>
</dbReference>
<dbReference type="Pfam" id="PF00014">
    <property type="entry name" value="Kunitz_BPTI"/>
    <property type="match status" value="4"/>
</dbReference>
<dbReference type="InterPro" id="IPR020901">
    <property type="entry name" value="Prtase_inh_Kunz-CS"/>
</dbReference>